<dbReference type="OrthoDB" id="2688210at2759"/>
<feature type="compositionally biased region" description="Basic and acidic residues" evidence="1">
    <location>
        <begin position="62"/>
        <end position="78"/>
    </location>
</feature>
<evidence type="ECO:0000313" key="2">
    <source>
        <dbReference type="EMBL" id="KAF9789218.1"/>
    </source>
</evidence>
<gene>
    <name evidence="2" type="ORF">BJ322DRAFT_1017925</name>
</gene>
<comment type="caution">
    <text evidence="2">The sequence shown here is derived from an EMBL/GenBank/DDBJ whole genome shotgun (WGS) entry which is preliminary data.</text>
</comment>
<protein>
    <submittedName>
        <fullName evidence="2">Uncharacterized protein</fullName>
    </submittedName>
</protein>
<feature type="region of interest" description="Disordered" evidence="1">
    <location>
        <begin position="62"/>
        <end position="95"/>
    </location>
</feature>
<evidence type="ECO:0000256" key="1">
    <source>
        <dbReference type="SAM" id="MobiDB-lite"/>
    </source>
</evidence>
<dbReference type="EMBL" id="WIUZ02000003">
    <property type="protein sequence ID" value="KAF9789218.1"/>
    <property type="molecule type" value="Genomic_DNA"/>
</dbReference>
<keyword evidence="3" id="KW-1185">Reference proteome</keyword>
<evidence type="ECO:0000313" key="3">
    <source>
        <dbReference type="Proteomes" id="UP000736335"/>
    </source>
</evidence>
<accession>A0A9P6HKK4</accession>
<organism evidence="2 3">
    <name type="scientific">Thelephora terrestris</name>
    <dbReference type="NCBI Taxonomy" id="56493"/>
    <lineage>
        <taxon>Eukaryota</taxon>
        <taxon>Fungi</taxon>
        <taxon>Dikarya</taxon>
        <taxon>Basidiomycota</taxon>
        <taxon>Agaricomycotina</taxon>
        <taxon>Agaricomycetes</taxon>
        <taxon>Thelephorales</taxon>
        <taxon>Thelephoraceae</taxon>
        <taxon>Thelephora</taxon>
    </lineage>
</organism>
<reference evidence="2" key="1">
    <citation type="journal article" date="2020" name="Nat. Commun.">
        <title>Large-scale genome sequencing of mycorrhizal fungi provides insights into the early evolution of symbiotic traits.</title>
        <authorList>
            <person name="Miyauchi S."/>
            <person name="Kiss E."/>
            <person name="Kuo A."/>
            <person name="Drula E."/>
            <person name="Kohler A."/>
            <person name="Sanchez-Garcia M."/>
            <person name="Morin E."/>
            <person name="Andreopoulos B."/>
            <person name="Barry K.W."/>
            <person name="Bonito G."/>
            <person name="Buee M."/>
            <person name="Carver A."/>
            <person name="Chen C."/>
            <person name="Cichocki N."/>
            <person name="Clum A."/>
            <person name="Culley D."/>
            <person name="Crous P.W."/>
            <person name="Fauchery L."/>
            <person name="Girlanda M."/>
            <person name="Hayes R.D."/>
            <person name="Keri Z."/>
            <person name="LaButti K."/>
            <person name="Lipzen A."/>
            <person name="Lombard V."/>
            <person name="Magnuson J."/>
            <person name="Maillard F."/>
            <person name="Murat C."/>
            <person name="Nolan M."/>
            <person name="Ohm R.A."/>
            <person name="Pangilinan J."/>
            <person name="Pereira M.F."/>
            <person name="Perotto S."/>
            <person name="Peter M."/>
            <person name="Pfister S."/>
            <person name="Riley R."/>
            <person name="Sitrit Y."/>
            <person name="Stielow J.B."/>
            <person name="Szollosi G."/>
            <person name="Zifcakova L."/>
            <person name="Stursova M."/>
            <person name="Spatafora J.W."/>
            <person name="Tedersoo L."/>
            <person name="Vaario L.M."/>
            <person name="Yamada A."/>
            <person name="Yan M."/>
            <person name="Wang P."/>
            <person name="Xu J."/>
            <person name="Bruns T."/>
            <person name="Baldrian P."/>
            <person name="Vilgalys R."/>
            <person name="Dunand C."/>
            <person name="Henrissat B."/>
            <person name="Grigoriev I.V."/>
            <person name="Hibbett D."/>
            <person name="Nagy L.G."/>
            <person name="Martin F.M."/>
        </authorList>
    </citation>
    <scope>NUCLEOTIDE SEQUENCE</scope>
    <source>
        <strain evidence="2">UH-Tt-Lm1</strain>
    </source>
</reference>
<proteinExistence type="predicted"/>
<reference evidence="2" key="2">
    <citation type="submission" date="2020-11" db="EMBL/GenBank/DDBJ databases">
        <authorList>
            <consortium name="DOE Joint Genome Institute"/>
            <person name="Kuo A."/>
            <person name="Miyauchi S."/>
            <person name="Kiss E."/>
            <person name="Drula E."/>
            <person name="Kohler A."/>
            <person name="Sanchez-Garcia M."/>
            <person name="Andreopoulos B."/>
            <person name="Barry K.W."/>
            <person name="Bonito G."/>
            <person name="Buee M."/>
            <person name="Carver A."/>
            <person name="Chen C."/>
            <person name="Cichocki N."/>
            <person name="Clum A."/>
            <person name="Culley D."/>
            <person name="Crous P.W."/>
            <person name="Fauchery L."/>
            <person name="Girlanda M."/>
            <person name="Hayes R."/>
            <person name="Keri Z."/>
            <person name="Labutti K."/>
            <person name="Lipzen A."/>
            <person name="Lombard V."/>
            <person name="Magnuson J."/>
            <person name="Maillard F."/>
            <person name="Morin E."/>
            <person name="Murat C."/>
            <person name="Nolan M."/>
            <person name="Ohm R."/>
            <person name="Pangilinan J."/>
            <person name="Pereira M."/>
            <person name="Perotto S."/>
            <person name="Peter M."/>
            <person name="Riley R."/>
            <person name="Sitrit Y."/>
            <person name="Stielow B."/>
            <person name="Szollosi G."/>
            <person name="Zifcakova L."/>
            <person name="Stursova M."/>
            <person name="Spatafora J.W."/>
            <person name="Tedersoo L."/>
            <person name="Vaario L.-M."/>
            <person name="Yamada A."/>
            <person name="Yan M."/>
            <person name="Wang P."/>
            <person name="Xu J."/>
            <person name="Bruns T."/>
            <person name="Baldrian P."/>
            <person name="Vilgalys R."/>
            <person name="Henrissat B."/>
            <person name="Grigoriev I.V."/>
            <person name="Hibbett D."/>
            <person name="Nagy L.G."/>
            <person name="Martin F.M."/>
        </authorList>
    </citation>
    <scope>NUCLEOTIDE SEQUENCE</scope>
    <source>
        <strain evidence="2">UH-Tt-Lm1</strain>
    </source>
</reference>
<feature type="compositionally biased region" description="Polar residues" evidence="1">
    <location>
        <begin position="312"/>
        <end position="324"/>
    </location>
</feature>
<name>A0A9P6HKK4_9AGAM</name>
<feature type="region of interest" description="Disordered" evidence="1">
    <location>
        <begin position="290"/>
        <end position="324"/>
    </location>
</feature>
<sequence>MQLRDPTTETEPNYEDAVWDAARNAIMAGGKSLEETLEILRQGWRGQHKRAVEEWNEHLRLHQQQEREQEGEGDREQVDLSTSERNSESEVPDWVSRPTPSFLDIKPARNILKRLEKKEFVELWYFTADGCRETSGADLLSSDDYNLVGTGNGRIVLRSKASAATSTKAVKDEDLSWEQLTEAKTRMVGCMKACGWSQHEVTQLVMFFLSLDDHPIRSQSYRLQTIMRYQDRVRRDWTSRLKTDAYSISEVNDNLMKEFRDDIRNEVQAKNNSRQEAVLGWYKDKLDRGAQRPERNTYGSRPARVREAGQASRVSGLSRQTQAPCSDVPIFQTVEWQGGEFNPNSVRKNPQ</sequence>
<dbReference type="Proteomes" id="UP000736335">
    <property type="component" value="Unassembled WGS sequence"/>
</dbReference>
<dbReference type="AlphaFoldDB" id="A0A9P6HKK4"/>